<dbReference type="AlphaFoldDB" id="A0A1H7FEH9"/>
<gene>
    <name evidence="2" type="ORF">SAMN05192542_101296</name>
</gene>
<dbReference type="RefSeq" id="WP_143040752.1">
    <property type="nucleotide sequence ID" value="NZ_FNSR01000003.1"/>
</dbReference>
<sequence length="272" mass="30001">MRREKHAHVLDELAIPRHLKQHPVYRTPGLSFQPLPIARAALPQRRLPEPGELHLWRFRAQRHAGLPEDSPPIVSRVEQHRARRGPSSALNRRYLTGRASLRAILSRMLACPPEHLQFTDRPDGQPELLHPLPPRQLSIRIAYAGIWILIGMGASEFGISAATPSGHDPTRGQQAWPPADAADANDASESAPADPAEAQDFVRRSSAAALCKRPSADWLPRLVAQNGAALIAEESSGNYLHVIDLPMPGRLNAAVAMREPVSVIRAYGWCRN</sequence>
<dbReference type="GO" id="GO:0000287">
    <property type="term" value="F:magnesium ion binding"/>
    <property type="evidence" value="ECO:0007669"/>
    <property type="project" value="InterPro"/>
</dbReference>
<dbReference type="Proteomes" id="UP000199120">
    <property type="component" value="Unassembled WGS sequence"/>
</dbReference>
<evidence type="ECO:0008006" key="4">
    <source>
        <dbReference type="Google" id="ProtNLM"/>
    </source>
</evidence>
<keyword evidence="3" id="KW-1185">Reference proteome</keyword>
<organism evidence="2 3">
    <name type="scientific">Paraburkholderia caballeronis</name>
    <dbReference type="NCBI Taxonomy" id="416943"/>
    <lineage>
        <taxon>Bacteria</taxon>
        <taxon>Pseudomonadati</taxon>
        <taxon>Pseudomonadota</taxon>
        <taxon>Betaproteobacteria</taxon>
        <taxon>Burkholderiales</taxon>
        <taxon>Burkholderiaceae</taxon>
        <taxon>Paraburkholderia</taxon>
    </lineage>
</organism>
<dbReference type="STRING" id="416943.SAMN05445871_5967"/>
<accession>A0A1H7FEH9</accession>
<feature type="compositionally biased region" description="Low complexity" evidence="1">
    <location>
        <begin position="175"/>
        <end position="197"/>
    </location>
</feature>
<protein>
    <recommendedName>
        <fullName evidence="4">4'-phosphopantetheinyl transferase</fullName>
    </recommendedName>
</protein>
<evidence type="ECO:0000313" key="2">
    <source>
        <dbReference type="EMBL" id="SEK24379.1"/>
    </source>
</evidence>
<dbReference type="OrthoDB" id="8997880at2"/>
<dbReference type="Gene3D" id="3.90.470.20">
    <property type="entry name" value="4'-phosphopantetheinyl transferase domain"/>
    <property type="match status" value="1"/>
</dbReference>
<proteinExistence type="predicted"/>
<dbReference type="GO" id="GO:0008897">
    <property type="term" value="F:holo-[acyl-carrier-protein] synthase activity"/>
    <property type="evidence" value="ECO:0007669"/>
    <property type="project" value="InterPro"/>
</dbReference>
<dbReference type="EMBL" id="FOAJ01000001">
    <property type="protein sequence ID" value="SEK24379.1"/>
    <property type="molecule type" value="Genomic_DNA"/>
</dbReference>
<evidence type="ECO:0000313" key="3">
    <source>
        <dbReference type="Proteomes" id="UP000199120"/>
    </source>
</evidence>
<dbReference type="SUPFAM" id="SSF56214">
    <property type="entry name" value="4'-phosphopantetheinyl transferase"/>
    <property type="match status" value="1"/>
</dbReference>
<name>A0A1H7FEH9_9BURK</name>
<feature type="region of interest" description="Disordered" evidence="1">
    <location>
        <begin position="161"/>
        <end position="197"/>
    </location>
</feature>
<reference evidence="3" key="1">
    <citation type="submission" date="2016-10" db="EMBL/GenBank/DDBJ databases">
        <authorList>
            <person name="Varghese N."/>
            <person name="Submissions S."/>
        </authorList>
    </citation>
    <scope>NUCLEOTIDE SEQUENCE [LARGE SCALE GENOMIC DNA]</scope>
    <source>
        <strain evidence="3">LMG 26416</strain>
    </source>
</reference>
<evidence type="ECO:0000256" key="1">
    <source>
        <dbReference type="SAM" id="MobiDB-lite"/>
    </source>
</evidence>
<dbReference type="InterPro" id="IPR037143">
    <property type="entry name" value="4-PPantetheinyl_Trfase_dom_sf"/>
</dbReference>